<dbReference type="EMBL" id="REGN01002604">
    <property type="protein sequence ID" value="RNA27068.1"/>
    <property type="molecule type" value="Genomic_DNA"/>
</dbReference>
<evidence type="ECO:0000313" key="2">
    <source>
        <dbReference type="Proteomes" id="UP000276133"/>
    </source>
</evidence>
<comment type="caution">
    <text evidence="1">The sequence shown here is derived from an EMBL/GenBank/DDBJ whole genome shotgun (WGS) entry which is preliminary data.</text>
</comment>
<dbReference type="AlphaFoldDB" id="A0A3M7RUQ4"/>
<proteinExistence type="predicted"/>
<protein>
    <submittedName>
        <fullName evidence="1">Uncharacterized protein</fullName>
    </submittedName>
</protein>
<accession>A0A3M7RUQ4</accession>
<evidence type="ECO:0000313" key="1">
    <source>
        <dbReference type="EMBL" id="RNA27068.1"/>
    </source>
</evidence>
<name>A0A3M7RUQ4_BRAPC</name>
<reference evidence="1 2" key="1">
    <citation type="journal article" date="2018" name="Sci. Rep.">
        <title>Genomic signatures of local adaptation to the degree of environmental predictability in rotifers.</title>
        <authorList>
            <person name="Franch-Gras L."/>
            <person name="Hahn C."/>
            <person name="Garcia-Roger E.M."/>
            <person name="Carmona M.J."/>
            <person name="Serra M."/>
            <person name="Gomez A."/>
        </authorList>
    </citation>
    <scope>NUCLEOTIDE SEQUENCE [LARGE SCALE GENOMIC DNA]</scope>
    <source>
        <strain evidence="1">HYR1</strain>
    </source>
</reference>
<organism evidence="1 2">
    <name type="scientific">Brachionus plicatilis</name>
    <name type="common">Marine rotifer</name>
    <name type="synonym">Brachionus muelleri</name>
    <dbReference type="NCBI Taxonomy" id="10195"/>
    <lineage>
        <taxon>Eukaryota</taxon>
        <taxon>Metazoa</taxon>
        <taxon>Spiralia</taxon>
        <taxon>Gnathifera</taxon>
        <taxon>Rotifera</taxon>
        <taxon>Eurotatoria</taxon>
        <taxon>Monogononta</taxon>
        <taxon>Pseudotrocha</taxon>
        <taxon>Ploima</taxon>
        <taxon>Brachionidae</taxon>
        <taxon>Brachionus</taxon>
    </lineage>
</organism>
<dbReference type="Proteomes" id="UP000276133">
    <property type="component" value="Unassembled WGS sequence"/>
</dbReference>
<gene>
    <name evidence="1" type="ORF">BpHYR1_012381</name>
</gene>
<sequence>MNFIKILLQQAGLRIRLIKVSVYDSCVTVAIENRLVKKKLTKEIEEKNLATAPLKNVHILETTPGELEFESEMLVPILPNICLLSKLNSSSWSNSATVTFLKVDLVEYAYISAEKIFLFVSLKGPYACNTLISYAKQLVFNTV</sequence>
<keyword evidence="2" id="KW-1185">Reference proteome</keyword>